<comment type="caution">
    <text evidence="1">The sequence shown here is derived from an EMBL/GenBank/DDBJ whole genome shotgun (WGS) entry which is preliminary data.</text>
</comment>
<evidence type="ECO:0000313" key="2">
    <source>
        <dbReference type="Proteomes" id="UP001310022"/>
    </source>
</evidence>
<sequence>MATFEQSRQAESKRLVHLSDQELILMYNRQMNWDQGNLEQKAHIQALREEISLRAINTGVLKDLQNSFGKSYKLVGKKLTLR</sequence>
<dbReference type="AlphaFoldDB" id="A0AAN4W2H1"/>
<dbReference type="EMBL" id="BQKE01000002">
    <property type="protein sequence ID" value="GJM62750.1"/>
    <property type="molecule type" value="Genomic_DNA"/>
</dbReference>
<dbReference type="RefSeq" id="WP_060687849.1">
    <property type="nucleotide sequence ID" value="NZ_BQKE01000002.1"/>
</dbReference>
<name>A0AAN4W2H1_9BACT</name>
<keyword evidence="2" id="KW-1185">Reference proteome</keyword>
<proteinExistence type="predicted"/>
<organism evidence="1 2">
    <name type="scientific">Persicobacter diffluens</name>
    <dbReference type="NCBI Taxonomy" id="981"/>
    <lineage>
        <taxon>Bacteria</taxon>
        <taxon>Pseudomonadati</taxon>
        <taxon>Bacteroidota</taxon>
        <taxon>Cytophagia</taxon>
        <taxon>Cytophagales</taxon>
        <taxon>Persicobacteraceae</taxon>
        <taxon>Persicobacter</taxon>
    </lineage>
</organism>
<reference evidence="1 2" key="1">
    <citation type="submission" date="2021-12" db="EMBL/GenBank/DDBJ databases">
        <title>Genome sequencing of bacteria with rrn-lacking chromosome and rrn-plasmid.</title>
        <authorList>
            <person name="Anda M."/>
            <person name="Iwasaki W."/>
        </authorList>
    </citation>
    <scope>NUCLEOTIDE SEQUENCE [LARGE SCALE GENOMIC DNA]</scope>
    <source>
        <strain evidence="1 2">NBRC 15940</strain>
    </source>
</reference>
<accession>A0AAN4W2H1</accession>
<protein>
    <submittedName>
        <fullName evidence="1">Uncharacterized protein</fullName>
    </submittedName>
</protein>
<dbReference type="Proteomes" id="UP001310022">
    <property type="component" value="Unassembled WGS sequence"/>
</dbReference>
<evidence type="ECO:0000313" key="1">
    <source>
        <dbReference type="EMBL" id="GJM62750.1"/>
    </source>
</evidence>
<gene>
    <name evidence="1" type="ORF">PEDI_33020</name>
</gene>